<proteinExistence type="predicted"/>
<evidence type="ECO:0000313" key="2">
    <source>
        <dbReference type="EMBL" id="MCP2168829.1"/>
    </source>
</evidence>
<dbReference type="InterPro" id="IPR007278">
    <property type="entry name" value="DUF397"/>
</dbReference>
<dbReference type="EMBL" id="JAMTCK010000015">
    <property type="protein sequence ID" value="MCP2168829.1"/>
    <property type="molecule type" value="Genomic_DNA"/>
</dbReference>
<sequence length="63" mass="6829">MTCRSSRWRKSSYSEKENCVEVAFGPAAVAVRDSKNVDGPVLGFSAANWRAFLAAAVAEQPTH</sequence>
<reference evidence="2" key="1">
    <citation type="submission" date="2022-06" db="EMBL/GenBank/DDBJ databases">
        <title>Genomic Encyclopedia of Archaeal and Bacterial Type Strains, Phase II (KMG-II): from individual species to whole genera.</title>
        <authorList>
            <person name="Goeker M."/>
        </authorList>
    </citation>
    <scope>NUCLEOTIDE SEQUENCE</scope>
    <source>
        <strain evidence="2">DSM 43935</strain>
    </source>
</reference>
<keyword evidence="3" id="KW-1185">Reference proteome</keyword>
<evidence type="ECO:0000313" key="3">
    <source>
        <dbReference type="Proteomes" id="UP001206128"/>
    </source>
</evidence>
<gene>
    <name evidence="2" type="ORF">LX83_005707</name>
</gene>
<dbReference type="Proteomes" id="UP001206128">
    <property type="component" value="Unassembled WGS sequence"/>
</dbReference>
<feature type="domain" description="DUF397" evidence="1">
    <location>
        <begin position="7"/>
        <end position="56"/>
    </location>
</feature>
<evidence type="ECO:0000259" key="1">
    <source>
        <dbReference type="Pfam" id="PF04149"/>
    </source>
</evidence>
<dbReference type="AlphaFoldDB" id="A0AAE3KJZ0"/>
<organism evidence="2 3">
    <name type="scientific">Goodfellowiella coeruleoviolacea</name>
    <dbReference type="NCBI Taxonomy" id="334858"/>
    <lineage>
        <taxon>Bacteria</taxon>
        <taxon>Bacillati</taxon>
        <taxon>Actinomycetota</taxon>
        <taxon>Actinomycetes</taxon>
        <taxon>Pseudonocardiales</taxon>
        <taxon>Pseudonocardiaceae</taxon>
        <taxon>Goodfellowiella</taxon>
    </lineage>
</organism>
<protein>
    <recommendedName>
        <fullName evidence="1">DUF397 domain-containing protein</fullName>
    </recommendedName>
</protein>
<accession>A0AAE3KJZ0</accession>
<comment type="caution">
    <text evidence="2">The sequence shown here is derived from an EMBL/GenBank/DDBJ whole genome shotgun (WGS) entry which is preliminary data.</text>
</comment>
<dbReference type="Pfam" id="PF04149">
    <property type="entry name" value="DUF397"/>
    <property type="match status" value="1"/>
</dbReference>
<name>A0AAE3KJZ0_9PSEU</name>